<protein>
    <submittedName>
        <fullName evidence="2">Uncharacterized protein</fullName>
    </submittedName>
</protein>
<reference evidence="2" key="1">
    <citation type="submission" date="2017-12" db="EMBL/GenBank/DDBJ databases">
        <title>Gene loss provides genomic basis for host adaptation in cereal stripe rust fungi.</title>
        <authorList>
            <person name="Xia C."/>
        </authorList>
    </citation>
    <scope>NUCLEOTIDE SEQUENCE [LARGE SCALE GENOMIC DNA]</scope>
    <source>
        <strain evidence="2">93-210</strain>
    </source>
</reference>
<evidence type="ECO:0000313" key="2">
    <source>
        <dbReference type="EMBL" id="POV98362.1"/>
    </source>
</evidence>
<accession>A0A2S4UM15</accession>
<dbReference type="VEuPathDB" id="FungiDB:PSHT_10411"/>
<evidence type="ECO:0000256" key="1">
    <source>
        <dbReference type="SAM" id="MobiDB-lite"/>
    </source>
</evidence>
<feature type="region of interest" description="Disordered" evidence="1">
    <location>
        <begin position="1"/>
        <end position="108"/>
    </location>
</feature>
<sequence length="239" mass="26149">NAVKSSGFVPSQPTNTKTGLRRLSRVSSVTSRHPSSVCPPSDSRRAIARPPTTANKKRPRSCSVLEAEESGASEAKSCAKKQKNLKRRTQQKGRKTTKIKQNKTKCNNQNNSEAGWIVDLCKDSETEDPKTAPGKKFDAARIFFGEAFYLSKVTKKDHPITFICKWCKKQVCGARDTGANLRKHQDGSNQVGRDGSGCPKQNLAIQAGAFLPPTVNECKALADAQENQNGHKKLTAYFG</sequence>
<evidence type="ECO:0000313" key="3">
    <source>
        <dbReference type="Proteomes" id="UP000239156"/>
    </source>
</evidence>
<gene>
    <name evidence="2" type="ORF">PSTT_14464</name>
</gene>
<comment type="caution">
    <text evidence="2">The sequence shown here is derived from an EMBL/GenBank/DDBJ whole genome shotgun (WGS) entry which is preliminary data.</text>
</comment>
<proteinExistence type="predicted"/>
<organism evidence="2 3">
    <name type="scientific">Puccinia striiformis</name>
    <dbReference type="NCBI Taxonomy" id="27350"/>
    <lineage>
        <taxon>Eukaryota</taxon>
        <taxon>Fungi</taxon>
        <taxon>Dikarya</taxon>
        <taxon>Basidiomycota</taxon>
        <taxon>Pucciniomycotina</taxon>
        <taxon>Pucciniomycetes</taxon>
        <taxon>Pucciniales</taxon>
        <taxon>Pucciniaceae</taxon>
        <taxon>Puccinia</taxon>
    </lineage>
</organism>
<dbReference type="Proteomes" id="UP000239156">
    <property type="component" value="Unassembled WGS sequence"/>
</dbReference>
<dbReference type="AlphaFoldDB" id="A0A2S4UM15"/>
<feature type="compositionally biased region" description="Polar residues" evidence="1">
    <location>
        <begin position="8"/>
        <end position="18"/>
    </location>
</feature>
<dbReference type="EMBL" id="PKSL01000229">
    <property type="protein sequence ID" value="POV98362.1"/>
    <property type="molecule type" value="Genomic_DNA"/>
</dbReference>
<feature type="non-terminal residue" evidence="2">
    <location>
        <position position="1"/>
    </location>
</feature>
<keyword evidence="3" id="KW-1185">Reference proteome</keyword>
<dbReference type="VEuPathDB" id="FungiDB:PSTT_14464"/>
<feature type="compositionally biased region" description="Basic residues" evidence="1">
    <location>
        <begin position="78"/>
        <end position="103"/>
    </location>
</feature>
<name>A0A2S4UM15_9BASI</name>